<evidence type="ECO:0000313" key="2">
    <source>
        <dbReference type="EMBL" id="ACB81384.1"/>
    </source>
</evidence>
<dbReference type="Gene3D" id="1.10.443.10">
    <property type="entry name" value="Intergrase catalytic core"/>
    <property type="match status" value="1"/>
</dbReference>
<dbReference type="HOGENOM" id="CLU_037605_1_0_5"/>
<dbReference type="GO" id="GO:0015074">
    <property type="term" value="P:DNA integration"/>
    <property type="evidence" value="ECO:0007669"/>
    <property type="project" value="InterPro"/>
</dbReference>
<organism evidence="2 3">
    <name type="scientific">Methylorubrum populi (strain ATCC BAA-705 / NCIMB 13946 / BJ001)</name>
    <name type="common">Methylobacterium populi</name>
    <dbReference type="NCBI Taxonomy" id="441620"/>
    <lineage>
        <taxon>Bacteria</taxon>
        <taxon>Pseudomonadati</taxon>
        <taxon>Pseudomonadota</taxon>
        <taxon>Alphaproteobacteria</taxon>
        <taxon>Hyphomicrobiales</taxon>
        <taxon>Methylobacteriaceae</taxon>
        <taxon>Methylorubrum</taxon>
    </lineage>
</organism>
<dbReference type="KEGG" id="mpo:Mpop_3233"/>
<dbReference type="RefSeq" id="WP_012455101.1">
    <property type="nucleotide sequence ID" value="NC_010725.1"/>
</dbReference>
<gene>
    <name evidence="2" type="ordered locus">Mpop_3233</name>
</gene>
<reference evidence="2" key="1">
    <citation type="submission" date="2008-04" db="EMBL/GenBank/DDBJ databases">
        <title>Complete sequence of chromosome of Methylobacterium populi BJ001.</title>
        <authorList>
            <consortium name="US DOE Joint Genome Institute"/>
            <person name="Copeland A."/>
            <person name="Lucas S."/>
            <person name="Lapidus A."/>
            <person name="Glavina del Rio T."/>
            <person name="Dalin E."/>
            <person name="Tice H."/>
            <person name="Bruce D."/>
            <person name="Goodwin L."/>
            <person name="Pitluck S."/>
            <person name="Chertkov O."/>
            <person name="Brettin T."/>
            <person name="Detter J.C."/>
            <person name="Han C."/>
            <person name="Kuske C.R."/>
            <person name="Schmutz J."/>
            <person name="Larimer F."/>
            <person name="Land M."/>
            <person name="Hauser L."/>
            <person name="Kyrpides N."/>
            <person name="Mikhailova N."/>
            <person name="Marx C."/>
            <person name="Richardson P."/>
        </authorList>
    </citation>
    <scope>NUCLEOTIDE SEQUENCE [LARGE SCALE GENOMIC DNA]</scope>
    <source>
        <strain evidence="2">BJ001</strain>
    </source>
</reference>
<dbReference type="SUPFAM" id="SSF56349">
    <property type="entry name" value="DNA breaking-rejoining enzymes"/>
    <property type="match status" value="1"/>
</dbReference>
<dbReference type="GO" id="GO:0003677">
    <property type="term" value="F:DNA binding"/>
    <property type="evidence" value="ECO:0007669"/>
    <property type="project" value="InterPro"/>
</dbReference>
<dbReference type="STRING" id="441620.Mpop_3233"/>
<sequence>MSPTMNATASDVGFPQGRGVVVDRAGLPVDCSGPVWILNYPGDARCKIDWSHLAIVRDDLKNAIADFTVSLIRTHSPVYARTAFNTLVRMLGTRSFMHVATTSGAPVGFEPFEEIRVVLGWSSTYLHHYRMWYLWCARREYPGFDRAVADRLREVSIGNDPKGRAVLSDDPAEGPLTDLEMAALANALRAADVLGTLTDQQSAALWLTLALGANPLNLTLLREEDYAQLRDEATGAVLHQLRVPRIKKRHARYRTAFKVRKLNPEIGQKLAALVATNAERCAREGWAEAGFALPVFMRASPNPSALTAGNRSYALHMDTNEFRALISLAVRKLDVMSPRTGKRLEAVPRRFRYTFITRFLREGGSLKAAAEAADHSDTQTVLTYTNLRGDLVGRLDEAMAMEMAPRAMAFLGMIVRSEGEAVRGEAGSASRVYHHARERGAIEPLGTCGSFAFCGLTAPTACYECVRFQPWLDAPHEEVLRTYVTRRQEMMDRGATEGQVRTMDRTILAVAAVVRQVAELTQGDAA</sequence>
<keyword evidence="1" id="KW-0233">DNA recombination</keyword>
<accession>B1ZHR6</accession>
<dbReference type="GO" id="GO:0006310">
    <property type="term" value="P:DNA recombination"/>
    <property type="evidence" value="ECO:0007669"/>
    <property type="project" value="UniProtKB-KW"/>
</dbReference>
<dbReference type="eggNOG" id="COG0582">
    <property type="taxonomic scope" value="Bacteria"/>
</dbReference>
<proteinExistence type="predicted"/>
<protein>
    <submittedName>
        <fullName evidence="2">Integrase family protein</fullName>
    </submittedName>
</protein>
<dbReference type="OrthoDB" id="8368662at2"/>
<dbReference type="EMBL" id="CP001029">
    <property type="protein sequence ID" value="ACB81384.1"/>
    <property type="molecule type" value="Genomic_DNA"/>
</dbReference>
<dbReference type="InterPro" id="IPR013762">
    <property type="entry name" value="Integrase-like_cat_sf"/>
</dbReference>
<dbReference type="Proteomes" id="UP000007136">
    <property type="component" value="Chromosome"/>
</dbReference>
<evidence type="ECO:0000313" key="3">
    <source>
        <dbReference type="Proteomes" id="UP000007136"/>
    </source>
</evidence>
<dbReference type="AlphaFoldDB" id="B1ZHR6"/>
<evidence type="ECO:0000256" key="1">
    <source>
        <dbReference type="ARBA" id="ARBA00023172"/>
    </source>
</evidence>
<name>B1ZHR6_METPB</name>
<dbReference type="InterPro" id="IPR011010">
    <property type="entry name" value="DNA_brk_join_enz"/>
</dbReference>